<dbReference type="Proteomes" id="UP000244956">
    <property type="component" value="Unassembled WGS sequence"/>
</dbReference>
<dbReference type="EMBL" id="QEWP01000005">
    <property type="protein sequence ID" value="PWD99951.1"/>
    <property type="molecule type" value="Genomic_DNA"/>
</dbReference>
<evidence type="ECO:0000313" key="1">
    <source>
        <dbReference type="EMBL" id="PWD99951.1"/>
    </source>
</evidence>
<accession>A0A2U2BA42</accession>
<reference evidence="1 2" key="1">
    <citation type="submission" date="2018-05" db="EMBL/GenBank/DDBJ databases">
        <title>Marinilabilia rubrum sp. nov., isolated from saltern sediment.</title>
        <authorList>
            <person name="Zhang R."/>
        </authorList>
    </citation>
    <scope>NUCLEOTIDE SEQUENCE [LARGE SCALE GENOMIC DNA]</scope>
    <source>
        <strain evidence="1 2">WTE16</strain>
    </source>
</reference>
<protein>
    <submittedName>
        <fullName evidence="1">Uncharacterized protein</fullName>
    </submittedName>
</protein>
<proteinExistence type="predicted"/>
<gene>
    <name evidence="1" type="ORF">DDZ16_08680</name>
</gene>
<dbReference type="AlphaFoldDB" id="A0A2U2BA42"/>
<comment type="caution">
    <text evidence="1">The sequence shown here is derived from an EMBL/GenBank/DDBJ whole genome shotgun (WGS) entry which is preliminary data.</text>
</comment>
<keyword evidence="2" id="KW-1185">Reference proteome</keyword>
<organism evidence="1 2">
    <name type="scientific">Marinilabilia rubra</name>
    <dbReference type="NCBI Taxonomy" id="2162893"/>
    <lineage>
        <taxon>Bacteria</taxon>
        <taxon>Pseudomonadati</taxon>
        <taxon>Bacteroidota</taxon>
        <taxon>Bacteroidia</taxon>
        <taxon>Marinilabiliales</taxon>
        <taxon>Marinilabiliaceae</taxon>
        <taxon>Marinilabilia</taxon>
    </lineage>
</organism>
<evidence type="ECO:0000313" key="2">
    <source>
        <dbReference type="Proteomes" id="UP000244956"/>
    </source>
</evidence>
<sequence>MIIATLSIVQASLTLLSLIAISQGCARFARKNSIRWLKSLNSPDLSFVRFLVAQKPTKTIIEIKQKRFL</sequence>
<name>A0A2U2BA42_9BACT</name>